<proteinExistence type="predicted"/>
<keyword evidence="3" id="KW-1185">Reference proteome</keyword>
<organism evidence="2 3">
    <name type="scientific">Sporocytophaga myxococcoides</name>
    <dbReference type="NCBI Taxonomy" id="153721"/>
    <lineage>
        <taxon>Bacteria</taxon>
        <taxon>Pseudomonadati</taxon>
        <taxon>Bacteroidota</taxon>
        <taxon>Cytophagia</taxon>
        <taxon>Cytophagales</taxon>
        <taxon>Cytophagaceae</taxon>
        <taxon>Sporocytophaga</taxon>
    </lineage>
</organism>
<dbReference type="eggNOG" id="ENOG5033DYE">
    <property type="taxonomic scope" value="Bacteria"/>
</dbReference>
<gene>
    <name evidence="2" type="ORF">MYP_4157</name>
</gene>
<protein>
    <submittedName>
        <fullName evidence="2">Anti-sigma factor</fullName>
    </submittedName>
</protein>
<dbReference type="RefSeq" id="WP_045467522.1">
    <property type="nucleotide sequence ID" value="NZ_BBLT01000010.1"/>
</dbReference>
<evidence type="ECO:0000313" key="2">
    <source>
        <dbReference type="EMBL" id="GAL86927.1"/>
    </source>
</evidence>
<feature type="domain" description="Putative zinc-finger" evidence="1">
    <location>
        <begin position="9"/>
        <end position="42"/>
    </location>
</feature>
<name>A0A098LKQ6_9BACT</name>
<evidence type="ECO:0000259" key="1">
    <source>
        <dbReference type="Pfam" id="PF13490"/>
    </source>
</evidence>
<dbReference type="OrthoDB" id="965693at2"/>
<dbReference type="STRING" id="153721.MYP_4157"/>
<dbReference type="Proteomes" id="UP000030185">
    <property type="component" value="Unassembled WGS sequence"/>
</dbReference>
<evidence type="ECO:0000313" key="3">
    <source>
        <dbReference type="Proteomes" id="UP000030185"/>
    </source>
</evidence>
<dbReference type="AlphaFoldDB" id="A0A098LKQ6"/>
<comment type="caution">
    <text evidence="2">The sequence shown here is derived from an EMBL/GenBank/DDBJ whole genome shotgun (WGS) entry which is preliminary data.</text>
</comment>
<sequence>MDKGKISECNECLHALHLLIDGEASDNQKQFLEKHIEECMPCYQSYNLDKNVKEVLKSKIEKKPVPSALIANIKDKLNESF</sequence>
<dbReference type="EMBL" id="BBLT01000010">
    <property type="protein sequence ID" value="GAL86927.1"/>
    <property type="molecule type" value="Genomic_DNA"/>
</dbReference>
<reference evidence="2 3" key="1">
    <citation type="submission" date="2014-09" db="EMBL/GenBank/DDBJ databases">
        <title>Sporocytophaga myxococcoides PG-01 genome sequencing.</title>
        <authorList>
            <person name="Liu L."/>
            <person name="Gao P.J."/>
            <person name="Chen G.J."/>
            <person name="Wang L.S."/>
        </authorList>
    </citation>
    <scope>NUCLEOTIDE SEQUENCE [LARGE SCALE GENOMIC DNA]</scope>
    <source>
        <strain evidence="2 3">PG-01</strain>
    </source>
</reference>
<dbReference type="Pfam" id="PF13490">
    <property type="entry name" value="zf-HC2"/>
    <property type="match status" value="1"/>
</dbReference>
<accession>A0A098LKQ6</accession>
<dbReference type="InterPro" id="IPR027383">
    <property type="entry name" value="Znf_put"/>
</dbReference>